<sequence length="157" mass="18012">MDTRTGFLISQIKSVSGRLFERILQDCGVEEFNGAQGRILYVLWQADRVPIVELSQKTGLAKNTLTSMLGRMEESGLILREQSEEDRRQTIISLTDKARELEEKYDEVSERANLLFFKGFTPAEIAELECLLSKVLVNLERSENDLKRGKDVTKWLK</sequence>
<reference evidence="6 7" key="1">
    <citation type="submission" date="2022-06" db="EMBL/GenBank/DDBJ databases">
        <title>Isolation of gut microbiota from human fecal samples.</title>
        <authorList>
            <person name="Pamer E.G."/>
            <person name="Barat B."/>
            <person name="Waligurski E."/>
            <person name="Medina S."/>
            <person name="Paddock L."/>
            <person name="Mostad J."/>
        </authorList>
    </citation>
    <scope>NUCLEOTIDE SEQUENCE [LARGE SCALE GENOMIC DNA]</scope>
    <source>
        <strain evidence="6 7">DFI.9.73</strain>
    </source>
</reference>
<gene>
    <name evidence="6" type="ORF">NE695_09170</name>
</gene>
<organism evidence="6 7">
    <name type="scientific">Neglectibacter timonensis</name>
    <dbReference type="NCBI Taxonomy" id="1776382"/>
    <lineage>
        <taxon>Bacteria</taxon>
        <taxon>Bacillati</taxon>
        <taxon>Bacillota</taxon>
        <taxon>Clostridia</taxon>
        <taxon>Eubacteriales</taxon>
        <taxon>Oscillospiraceae</taxon>
        <taxon>Neglectibacter</taxon>
    </lineage>
</organism>
<dbReference type="Gene3D" id="1.10.10.10">
    <property type="entry name" value="Winged helix-like DNA-binding domain superfamily/Winged helix DNA-binding domain"/>
    <property type="match status" value="1"/>
</dbReference>
<keyword evidence="3" id="KW-0804">Transcription</keyword>
<dbReference type="PANTHER" id="PTHR42756">
    <property type="entry name" value="TRANSCRIPTIONAL REGULATOR, MARR"/>
    <property type="match status" value="1"/>
</dbReference>
<keyword evidence="7" id="KW-1185">Reference proteome</keyword>
<accession>A0ABT1RZH0</accession>
<dbReference type="EMBL" id="JANFZH010000018">
    <property type="protein sequence ID" value="MCQ4840083.1"/>
    <property type="molecule type" value="Genomic_DNA"/>
</dbReference>
<keyword evidence="2" id="KW-0238">DNA-binding</keyword>
<dbReference type="InterPro" id="IPR023187">
    <property type="entry name" value="Tscrpt_reg_MarR-type_CS"/>
</dbReference>
<dbReference type="PRINTS" id="PR00033">
    <property type="entry name" value="HTHASNC"/>
</dbReference>
<dbReference type="PROSITE" id="PS01117">
    <property type="entry name" value="HTH_MARR_1"/>
    <property type="match status" value="1"/>
</dbReference>
<dbReference type="PRINTS" id="PR00598">
    <property type="entry name" value="HTHMARR"/>
</dbReference>
<evidence type="ECO:0000313" key="6">
    <source>
        <dbReference type="EMBL" id="MCQ4840083.1"/>
    </source>
</evidence>
<name>A0ABT1RZH0_9FIRM</name>
<evidence type="ECO:0000256" key="4">
    <source>
        <dbReference type="SAM" id="Coils"/>
    </source>
</evidence>
<evidence type="ECO:0000256" key="3">
    <source>
        <dbReference type="ARBA" id="ARBA00023163"/>
    </source>
</evidence>
<evidence type="ECO:0000313" key="7">
    <source>
        <dbReference type="Proteomes" id="UP001524473"/>
    </source>
</evidence>
<dbReference type="InterPro" id="IPR036388">
    <property type="entry name" value="WH-like_DNA-bd_sf"/>
</dbReference>
<feature type="coiled-coil region" evidence="4">
    <location>
        <begin position="91"/>
        <end position="145"/>
    </location>
</feature>
<keyword evidence="4" id="KW-0175">Coiled coil</keyword>
<dbReference type="PANTHER" id="PTHR42756:SF1">
    <property type="entry name" value="TRANSCRIPTIONAL REPRESSOR OF EMRAB OPERON"/>
    <property type="match status" value="1"/>
</dbReference>
<evidence type="ECO:0000259" key="5">
    <source>
        <dbReference type="PROSITE" id="PS50995"/>
    </source>
</evidence>
<dbReference type="InterPro" id="IPR036390">
    <property type="entry name" value="WH_DNA-bd_sf"/>
</dbReference>
<dbReference type="GeneID" id="90533653"/>
<dbReference type="SUPFAM" id="SSF46785">
    <property type="entry name" value="Winged helix' DNA-binding domain"/>
    <property type="match status" value="1"/>
</dbReference>
<dbReference type="InterPro" id="IPR000835">
    <property type="entry name" value="HTH_MarR-typ"/>
</dbReference>
<dbReference type="InterPro" id="IPR000485">
    <property type="entry name" value="AsnC-type_HTH_dom"/>
</dbReference>
<evidence type="ECO:0000256" key="1">
    <source>
        <dbReference type="ARBA" id="ARBA00023015"/>
    </source>
</evidence>
<dbReference type="RefSeq" id="WP_066866934.1">
    <property type="nucleotide sequence ID" value="NZ_CABKVV010000014.1"/>
</dbReference>
<evidence type="ECO:0000256" key="2">
    <source>
        <dbReference type="ARBA" id="ARBA00023125"/>
    </source>
</evidence>
<dbReference type="SMART" id="SM00347">
    <property type="entry name" value="HTH_MARR"/>
    <property type="match status" value="1"/>
</dbReference>
<dbReference type="PROSITE" id="PS50995">
    <property type="entry name" value="HTH_MARR_2"/>
    <property type="match status" value="1"/>
</dbReference>
<dbReference type="Pfam" id="PF01047">
    <property type="entry name" value="MarR"/>
    <property type="match status" value="1"/>
</dbReference>
<proteinExistence type="predicted"/>
<dbReference type="Proteomes" id="UP001524473">
    <property type="component" value="Unassembled WGS sequence"/>
</dbReference>
<feature type="domain" description="HTH marR-type" evidence="5">
    <location>
        <begin position="1"/>
        <end position="137"/>
    </location>
</feature>
<protein>
    <submittedName>
        <fullName evidence="6">MarR family transcriptional regulator</fullName>
    </submittedName>
</protein>
<keyword evidence="1" id="KW-0805">Transcription regulation</keyword>
<comment type="caution">
    <text evidence="6">The sequence shown here is derived from an EMBL/GenBank/DDBJ whole genome shotgun (WGS) entry which is preliminary data.</text>
</comment>